<dbReference type="Proteomes" id="UP000595708">
    <property type="component" value="Chromosome"/>
</dbReference>
<sequence>MAANNNASNAPVKVVKKITNKIYLRTPYIHLKINDINLYGKDFINVFGKGYNIFSNIRYIL</sequence>
<gene>
    <name evidence="1" type="ORF">PADco_2940</name>
</gene>
<proteinExistence type="predicted"/>
<accession>A0A7R7ACR5</accession>
<keyword evidence="2" id="KW-1185">Reference proteome</keyword>
<dbReference type="EMBL" id="AP023215">
    <property type="protein sequence ID" value="BCG49714.1"/>
    <property type="molecule type" value="Genomic_DNA"/>
</dbReference>
<evidence type="ECO:0000313" key="1">
    <source>
        <dbReference type="EMBL" id="BCG49714.1"/>
    </source>
</evidence>
<name>A0A7R7ACR5_9PROT</name>
<reference evidence="1 2" key="1">
    <citation type="journal article" date="2020" name="Genome Biol. Evol.">
        <title>Comparative Genomics Underlines Multiple Roles of Profftella, an Obligate Symbiont of Psyllids: Providing Toxins, Vitamins, and Carotenoids.</title>
        <authorList>
            <person name="Nakabachi A."/>
            <person name="Piel J."/>
            <person name="Malenovsky I."/>
            <person name="Hirose Y."/>
        </authorList>
    </citation>
    <scope>NUCLEOTIDE SEQUENCE [LARGE SCALE GENOMIC DNA]</scope>
    <source>
        <strain evidence="1 2">Dco</strain>
    </source>
</reference>
<dbReference type="AlphaFoldDB" id="A0A7R7ACR5"/>
<protein>
    <submittedName>
        <fullName evidence="1">Uncharacterized protein</fullName>
    </submittedName>
</protein>
<dbReference type="KEGG" id="parm:PADco_2940"/>
<organism evidence="1 2">
    <name type="scientific">Candidatus Profftella armatura</name>
    <name type="common">Diaphorina cf. continua</name>
    <dbReference type="NCBI Taxonomy" id="2661583"/>
    <lineage>
        <taxon>Bacteria</taxon>
        <taxon>Pseudomonadati</taxon>
        <taxon>Pseudomonadota</taxon>
        <taxon>Betaproteobacteria</taxon>
        <taxon>Candidatus Profftella</taxon>
    </lineage>
</organism>
<evidence type="ECO:0000313" key="2">
    <source>
        <dbReference type="Proteomes" id="UP000595708"/>
    </source>
</evidence>